<keyword evidence="2" id="KW-1185">Reference proteome</keyword>
<dbReference type="AlphaFoldDB" id="A0A6I4TJH4"/>
<sequence>MKRAMLITILAFGGLVFSDPAQGQAQIERCSEAANVKYVELYAAINTEAHKNAYYSVEAEKYEAKVREIVRFIFNKSTKDQGKLMAVPPAPPIMQLDPVSLGVAGQNECTNIKGGTFVGPWTGRAEYKRLVKKKEEWEELRKDRSAILDRFSRARANLKLIKDFLANF</sequence>
<accession>A0A6I4TJH4</accession>
<reference evidence="1 2" key="1">
    <citation type="submission" date="2019-12" db="EMBL/GenBank/DDBJ databases">
        <title>Genomic-based taxomic classification of the family Erythrobacteraceae.</title>
        <authorList>
            <person name="Xu L."/>
        </authorList>
    </citation>
    <scope>NUCLEOTIDE SEQUENCE [LARGE SCALE GENOMIC DNA]</scope>
    <source>
        <strain evidence="1 2">JCM 12189</strain>
    </source>
</reference>
<dbReference type="Proteomes" id="UP000432727">
    <property type="component" value="Unassembled WGS sequence"/>
</dbReference>
<evidence type="ECO:0000313" key="1">
    <source>
        <dbReference type="EMBL" id="MXO95360.1"/>
    </source>
</evidence>
<gene>
    <name evidence="1" type="ORF">GRI34_02860</name>
</gene>
<proteinExistence type="predicted"/>
<dbReference type="RefSeq" id="WP_160594652.1">
    <property type="nucleotide sequence ID" value="NZ_WTYI01000001.1"/>
</dbReference>
<evidence type="ECO:0000313" key="2">
    <source>
        <dbReference type="Proteomes" id="UP000432727"/>
    </source>
</evidence>
<comment type="caution">
    <text evidence="1">The sequence shown here is derived from an EMBL/GenBank/DDBJ whole genome shotgun (WGS) entry which is preliminary data.</text>
</comment>
<dbReference type="EMBL" id="WTYI01000001">
    <property type="protein sequence ID" value="MXO95360.1"/>
    <property type="molecule type" value="Genomic_DNA"/>
</dbReference>
<name>A0A6I4TJH4_9SPHN</name>
<organism evidence="1 2">
    <name type="scientific">Qipengyuania aquimaris</name>
    <dbReference type="NCBI Taxonomy" id="255984"/>
    <lineage>
        <taxon>Bacteria</taxon>
        <taxon>Pseudomonadati</taxon>
        <taxon>Pseudomonadota</taxon>
        <taxon>Alphaproteobacteria</taxon>
        <taxon>Sphingomonadales</taxon>
        <taxon>Erythrobacteraceae</taxon>
        <taxon>Qipengyuania</taxon>
    </lineage>
</organism>
<protein>
    <submittedName>
        <fullName evidence="1">Uncharacterized protein</fullName>
    </submittedName>
</protein>